<proteinExistence type="predicted"/>
<keyword evidence="2" id="KW-0012">Acyltransferase</keyword>
<keyword evidence="2" id="KW-0808">Transferase</keyword>
<dbReference type="SUPFAM" id="SSF53659">
    <property type="entry name" value="Isocitrate/Isopropylmalate dehydrogenase-like"/>
    <property type="match status" value="1"/>
</dbReference>
<protein>
    <submittedName>
        <fullName evidence="2">Phosphate acyltransferase</fullName>
    </submittedName>
</protein>
<dbReference type="GO" id="GO:0016746">
    <property type="term" value="F:acyltransferase activity"/>
    <property type="evidence" value="ECO:0007669"/>
    <property type="project" value="UniProtKB-KW"/>
</dbReference>
<keyword evidence="3" id="KW-1185">Reference proteome</keyword>
<dbReference type="Gene3D" id="3.40.50.10750">
    <property type="entry name" value="Isocitrate/Isopropylmalate dehydrogenase-like"/>
    <property type="match status" value="1"/>
</dbReference>
<dbReference type="RefSeq" id="WP_343892107.1">
    <property type="nucleotide sequence ID" value="NZ_BAAAEH010000050.1"/>
</dbReference>
<feature type="domain" description="Phosphate acetyl/butaryl transferase" evidence="1">
    <location>
        <begin position="2"/>
        <end position="78"/>
    </location>
</feature>
<dbReference type="Proteomes" id="UP001419910">
    <property type="component" value="Unassembled WGS sequence"/>
</dbReference>
<gene>
    <name evidence="2" type="ORF">ABC974_18570</name>
</gene>
<dbReference type="InterPro" id="IPR002505">
    <property type="entry name" value="PTA_PTB"/>
</dbReference>
<evidence type="ECO:0000259" key="1">
    <source>
        <dbReference type="Pfam" id="PF01515"/>
    </source>
</evidence>
<reference evidence="2 3" key="1">
    <citation type="submission" date="2024-05" db="EMBL/GenBank/DDBJ databases">
        <authorList>
            <person name="Liu Q."/>
            <person name="Xin Y.-H."/>
        </authorList>
    </citation>
    <scope>NUCLEOTIDE SEQUENCE [LARGE SCALE GENOMIC DNA]</scope>
    <source>
        <strain evidence="2 3">CGMCC 1.10181</strain>
    </source>
</reference>
<comment type="caution">
    <text evidence="2">The sequence shown here is derived from an EMBL/GenBank/DDBJ whole genome shotgun (WGS) entry which is preliminary data.</text>
</comment>
<name>A0ABU9Y7G4_9SPHN</name>
<dbReference type="InterPro" id="IPR042112">
    <property type="entry name" value="P_AcTrfase_dom2"/>
</dbReference>
<accession>A0ABU9Y7G4</accession>
<evidence type="ECO:0000313" key="2">
    <source>
        <dbReference type="EMBL" id="MEN2791642.1"/>
    </source>
</evidence>
<dbReference type="Pfam" id="PF01515">
    <property type="entry name" value="PTA_PTB"/>
    <property type="match status" value="1"/>
</dbReference>
<organism evidence="2 3">
    <name type="scientific">Sphingomonas oligophenolica</name>
    <dbReference type="NCBI Taxonomy" id="301154"/>
    <lineage>
        <taxon>Bacteria</taxon>
        <taxon>Pseudomonadati</taxon>
        <taxon>Pseudomonadota</taxon>
        <taxon>Alphaproteobacteria</taxon>
        <taxon>Sphingomonadales</taxon>
        <taxon>Sphingomonadaceae</taxon>
        <taxon>Sphingomonas</taxon>
    </lineage>
</organism>
<sequence>MLADIALNAAMRRHYRFNRSTGRTNILIMPDLHSGNIPAKPLEALGGRSVLGPFPAGMARPMQFGAMTSVVSDLPTLAVPAATGTCDEP</sequence>
<dbReference type="EMBL" id="JBDIME010000019">
    <property type="protein sequence ID" value="MEN2791642.1"/>
    <property type="molecule type" value="Genomic_DNA"/>
</dbReference>
<evidence type="ECO:0000313" key="3">
    <source>
        <dbReference type="Proteomes" id="UP001419910"/>
    </source>
</evidence>